<proteinExistence type="predicted"/>
<gene>
    <name evidence="1" type="ORF">DJ83_12935</name>
</gene>
<reference evidence="1 2" key="1">
    <citation type="journal article" date="2014" name="Front. Microbiol.">
        <title>Population and genomic analysis of the genus Halorubrum.</title>
        <authorList>
            <person name="Fullmer M.S."/>
            <person name="Soucy S.M."/>
            <person name="Swithers K.S."/>
            <person name="Makkay A.M."/>
            <person name="Wheeler R."/>
            <person name="Ventosa A."/>
            <person name="Gogarten J.P."/>
            <person name="Papke R.T."/>
        </authorList>
    </citation>
    <scope>NUCLEOTIDE SEQUENCE [LARGE SCALE GENOMIC DNA]</scope>
    <source>
        <strain evidence="1 2">LD3</strain>
    </source>
</reference>
<evidence type="ECO:0000313" key="1">
    <source>
        <dbReference type="EMBL" id="OYR59529.1"/>
    </source>
</evidence>
<sequence length="700" mass="81635">MSIDFGELRDLELEHEEQREWWEANRQELDRSEKDELFHWIFDEQPFHYLGLVTELSLDNLDNPPRLVEDLERLAPHIDGDLAWRELYDAFRSQVDGNEDLTLDIYERLIETDDEWLTWMAGVALAQLPENQMRETTLDLLHADAGTKVRAGLQATLEQYQGQKLPEEYISAFRGLALESEPATLQELVRANVVLFEENNQLWDMTVDIAERNPETIPRISRRFANKIEDEHLEEYIQILKYGIKNGQDVDLTHANHSLQSNFAHATDTLAEFTIWLDNQDALTSNQLAEDISRENPEYLPELFNRLNDYEHPLKGQFSFIHAGRSRPDELVQLILDNYDEENSLFYLELLRKALGELFEHEDTHCSTVEDIYEFLVEHFSSEQFVHDLDRDRLNLDDSDAYDEERAFGELREFLIELHTIRDFDDGLLDTLYEYESLSAHFHDLVETRIETGSPHPFLYLLRDERRELDLLEDNWDRIPQDKRDDLLASTGFYNFLSEIMFYLHLDNQSVAFEPEVPLHDWQTDEPKGNVDLVVDDIFIDIYRPEAWTPLALSNRGRFIPNNAESKILGKFKNKFLGTREMTENPCFIALDIDRSEIDREQVVAALLGSMQVRIYYDEETGETVGEDYVRNPDERLEGDYYLLDKHLNGVIWYETGLVEGEDGVRPDLDLGVVPNPEHEGGESNFELCQGLERSLTGGS</sequence>
<dbReference type="EMBL" id="NHOW01000147">
    <property type="protein sequence ID" value="OYR59529.1"/>
    <property type="molecule type" value="Genomic_DNA"/>
</dbReference>
<evidence type="ECO:0000313" key="2">
    <source>
        <dbReference type="Proteomes" id="UP000216409"/>
    </source>
</evidence>
<dbReference type="Proteomes" id="UP000216409">
    <property type="component" value="Unassembled WGS sequence"/>
</dbReference>
<comment type="caution">
    <text evidence="1">The sequence shown here is derived from an EMBL/GenBank/DDBJ whole genome shotgun (WGS) entry which is preliminary data.</text>
</comment>
<dbReference type="RefSeq" id="WP_094580331.1">
    <property type="nucleotide sequence ID" value="NZ_NHOW01000147.1"/>
</dbReference>
<protein>
    <submittedName>
        <fullName evidence="1">Uncharacterized protein</fullName>
    </submittedName>
</protein>
<accession>A0A256ISI7</accession>
<name>A0A256ISI7_HALEZ</name>
<organism evidence="1 2">
    <name type="scientific">Halorubrum ezzemoulense</name>
    <name type="common">Halorubrum chaoviator</name>
    <dbReference type="NCBI Taxonomy" id="337243"/>
    <lineage>
        <taxon>Archaea</taxon>
        <taxon>Methanobacteriati</taxon>
        <taxon>Methanobacteriota</taxon>
        <taxon>Stenosarchaea group</taxon>
        <taxon>Halobacteria</taxon>
        <taxon>Halobacteriales</taxon>
        <taxon>Haloferacaceae</taxon>
        <taxon>Halorubrum</taxon>
    </lineage>
</organism>
<dbReference type="AlphaFoldDB" id="A0A256ISI7"/>